<dbReference type="AlphaFoldDB" id="A0A8D8JM34"/>
<dbReference type="EMBL" id="HBUE01291855">
    <property type="protein sequence ID" value="CAG6574333.1"/>
    <property type="molecule type" value="Transcribed_RNA"/>
</dbReference>
<dbReference type="EMBL" id="HBUE01186128">
    <property type="protein sequence ID" value="CAG6522702.1"/>
    <property type="molecule type" value="Transcribed_RNA"/>
</dbReference>
<evidence type="ECO:0000256" key="1">
    <source>
        <dbReference type="SAM" id="SignalP"/>
    </source>
</evidence>
<accession>A0A8D8JM34</accession>
<protein>
    <submittedName>
        <fullName evidence="2">(northern house mosquito) hypothetical protein</fullName>
    </submittedName>
</protein>
<proteinExistence type="predicted"/>
<name>A0A8D8JM34_CULPI</name>
<feature type="chain" id="PRO_5036261135" evidence="1">
    <location>
        <begin position="26"/>
        <end position="124"/>
    </location>
</feature>
<evidence type="ECO:0000313" key="2">
    <source>
        <dbReference type="EMBL" id="CAG6574333.1"/>
    </source>
</evidence>
<sequence>MPSCCSFTLRRFSLVVCASLKFCSARRSSFSMESRVRWGNLSQVVATRISIRFMLHAGSGGGASGLLLWGGLPVQVCLEQFSNMFAMFRRRKSYRLVVGPSEKSVMTSSRMSSSDWMSSSRRYR</sequence>
<reference evidence="2" key="1">
    <citation type="submission" date="2021-05" db="EMBL/GenBank/DDBJ databases">
        <authorList>
            <person name="Alioto T."/>
            <person name="Alioto T."/>
            <person name="Gomez Garrido J."/>
        </authorList>
    </citation>
    <scope>NUCLEOTIDE SEQUENCE</scope>
</reference>
<keyword evidence="1" id="KW-0732">Signal</keyword>
<organism evidence="2">
    <name type="scientific">Culex pipiens</name>
    <name type="common">House mosquito</name>
    <dbReference type="NCBI Taxonomy" id="7175"/>
    <lineage>
        <taxon>Eukaryota</taxon>
        <taxon>Metazoa</taxon>
        <taxon>Ecdysozoa</taxon>
        <taxon>Arthropoda</taxon>
        <taxon>Hexapoda</taxon>
        <taxon>Insecta</taxon>
        <taxon>Pterygota</taxon>
        <taxon>Neoptera</taxon>
        <taxon>Endopterygota</taxon>
        <taxon>Diptera</taxon>
        <taxon>Nematocera</taxon>
        <taxon>Culicoidea</taxon>
        <taxon>Culicidae</taxon>
        <taxon>Culicinae</taxon>
        <taxon>Culicini</taxon>
        <taxon>Culex</taxon>
        <taxon>Culex</taxon>
    </lineage>
</organism>
<feature type="signal peptide" evidence="1">
    <location>
        <begin position="1"/>
        <end position="25"/>
    </location>
</feature>